<gene>
    <name evidence="3" type="ORF">FALBO_5849</name>
</gene>
<keyword evidence="4" id="KW-1185">Reference proteome</keyword>
<evidence type="ECO:0000313" key="4">
    <source>
        <dbReference type="Proteomes" id="UP000554235"/>
    </source>
</evidence>
<evidence type="ECO:0000313" key="3">
    <source>
        <dbReference type="EMBL" id="KAF4467285.1"/>
    </source>
</evidence>
<dbReference type="Proteomes" id="UP000554235">
    <property type="component" value="Unassembled WGS sequence"/>
</dbReference>
<feature type="region of interest" description="Disordered" evidence="2">
    <location>
        <begin position="1"/>
        <end position="133"/>
    </location>
</feature>
<feature type="compositionally biased region" description="Polar residues" evidence="2">
    <location>
        <begin position="48"/>
        <end position="63"/>
    </location>
</feature>
<dbReference type="OrthoDB" id="5099504at2759"/>
<organism evidence="3 4">
    <name type="scientific">Fusarium albosuccineum</name>
    <dbReference type="NCBI Taxonomy" id="1237068"/>
    <lineage>
        <taxon>Eukaryota</taxon>
        <taxon>Fungi</taxon>
        <taxon>Dikarya</taxon>
        <taxon>Ascomycota</taxon>
        <taxon>Pezizomycotina</taxon>
        <taxon>Sordariomycetes</taxon>
        <taxon>Hypocreomycetidae</taxon>
        <taxon>Hypocreales</taxon>
        <taxon>Nectriaceae</taxon>
        <taxon>Fusarium</taxon>
        <taxon>Fusarium decemcellulare species complex</taxon>
    </lineage>
</organism>
<feature type="compositionally biased region" description="Polar residues" evidence="2">
    <location>
        <begin position="16"/>
        <end position="34"/>
    </location>
</feature>
<proteinExistence type="inferred from homology"/>
<dbReference type="EMBL" id="JAADYS010000767">
    <property type="protein sequence ID" value="KAF4467285.1"/>
    <property type="molecule type" value="Genomic_DNA"/>
</dbReference>
<evidence type="ECO:0000256" key="2">
    <source>
        <dbReference type="SAM" id="MobiDB-lite"/>
    </source>
</evidence>
<dbReference type="PANTHER" id="PTHR43591">
    <property type="entry name" value="METHYLTRANSFERASE"/>
    <property type="match status" value="1"/>
</dbReference>
<comment type="caution">
    <text evidence="3">The sequence shown here is derived from an EMBL/GenBank/DDBJ whole genome shotgun (WGS) entry which is preliminary data.</text>
</comment>
<dbReference type="Gene3D" id="3.40.50.150">
    <property type="entry name" value="Vaccinia Virus protein VP39"/>
    <property type="match status" value="1"/>
</dbReference>
<name>A0A8H4LFB1_9HYPO</name>
<dbReference type="GO" id="GO:0008168">
    <property type="term" value="F:methyltransferase activity"/>
    <property type="evidence" value="ECO:0007669"/>
    <property type="project" value="TreeGrafter"/>
</dbReference>
<evidence type="ECO:0000256" key="1">
    <source>
        <dbReference type="ARBA" id="ARBA00038158"/>
    </source>
</evidence>
<feature type="compositionally biased region" description="Basic and acidic residues" evidence="2">
    <location>
        <begin position="36"/>
        <end position="47"/>
    </location>
</feature>
<accession>A0A8H4LFB1</accession>
<reference evidence="3 4" key="1">
    <citation type="submission" date="2020-01" db="EMBL/GenBank/DDBJ databases">
        <title>Identification and distribution of gene clusters putatively required for synthesis of sphingolipid metabolism inhibitors in phylogenetically diverse species of the filamentous fungus Fusarium.</title>
        <authorList>
            <person name="Kim H.-S."/>
            <person name="Busman M."/>
            <person name="Brown D.W."/>
            <person name="Divon H."/>
            <person name="Uhlig S."/>
            <person name="Proctor R.H."/>
        </authorList>
    </citation>
    <scope>NUCLEOTIDE SEQUENCE [LARGE SCALE GENOMIC DNA]</scope>
    <source>
        <strain evidence="3 4">NRRL 20459</strain>
    </source>
</reference>
<comment type="similarity">
    <text evidence="1">Belongs to the methyltransferase superfamily. LaeA methyltransferase family.</text>
</comment>
<dbReference type="AlphaFoldDB" id="A0A8H4LFB1"/>
<dbReference type="PANTHER" id="PTHR43591:SF10">
    <property type="entry name" value="ABC TRANSMEMBRANE TYPE-1 DOMAIN-CONTAINING PROTEIN-RELATED"/>
    <property type="match status" value="1"/>
</dbReference>
<dbReference type="SUPFAM" id="SSF53335">
    <property type="entry name" value="S-adenosyl-L-methionine-dependent methyltransferases"/>
    <property type="match status" value="1"/>
</dbReference>
<protein>
    <submittedName>
        <fullName evidence="3">mRNA 3 -end-processing YTH1</fullName>
    </submittedName>
</protein>
<sequence>MVAELTEASGDAESILSRSNPVPTSNLALDTEFSSDPERAVDMRNEPRSCSSSKALPNSTSDSLLPCDRSDGNGPGIKREQIYTMSNAPNSMLGQGMAPPSSAAPDSDDGRDEGSVVPAASDYTDDSDGESTLSLDSQHFDHAAELRVLDDKLYVSPIKEGVQNVLDVGTGTGIWAIQFADEHPSAEVIGVDISPIQPAWVPANLEFQIDDVNLEWTFRERFEFIHARRMTGSITDWYDFAKQAFDASKCDGYFECHEISMRFMSDDGTLEGCNVMKQWRDFWVKVGNELNRSFKVAEDGTLSKAMRSAGFADVKTHVYKMPVGLWPKDPQYKEVGRYTRAALDEDLEGFVLRPAIEVLGWSMEKTTLFPAQLRNEMGQSGVHAYILLVVVFGRKP</sequence>
<dbReference type="InterPro" id="IPR029063">
    <property type="entry name" value="SAM-dependent_MTases_sf"/>
</dbReference>
<dbReference type="Pfam" id="PF13489">
    <property type="entry name" value="Methyltransf_23"/>
    <property type="match status" value="1"/>
</dbReference>
<dbReference type="CDD" id="cd02440">
    <property type="entry name" value="AdoMet_MTases"/>
    <property type="match status" value="1"/>
</dbReference>
<feature type="compositionally biased region" description="Polar residues" evidence="2">
    <location>
        <begin position="83"/>
        <end position="93"/>
    </location>
</feature>